<evidence type="ECO:0000313" key="2">
    <source>
        <dbReference type="Proteomes" id="UP000828390"/>
    </source>
</evidence>
<dbReference type="Proteomes" id="UP000828390">
    <property type="component" value="Unassembled WGS sequence"/>
</dbReference>
<organism evidence="1 2">
    <name type="scientific">Dreissena polymorpha</name>
    <name type="common">Zebra mussel</name>
    <name type="synonym">Mytilus polymorpha</name>
    <dbReference type="NCBI Taxonomy" id="45954"/>
    <lineage>
        <taxon>Eukaryota</taxon>
        <taxon>Metazoa</taxon>
        <taxon>Spiralia</taxon>
        <taxon>Lophotrochozoa</taxon>
        <taxon>Mollusca</taxon>
        <taxon>Bivalvia</taxon>
        <taxon>Autobranchia</taxon>
        <taxon>Heteroconchia</taxon>
        <taxon>Euheterodonta</taxon>
        <taxon>Imparidentia</taxon>
        <taxon>Neoheterodontei</taxon>
        <taxon>Myida</taxon>
        <taxon>Dreissenoidea</taxon>
        <taxon>Dreissenidae</taxon>
        <taxon>Dreissena</taxon>
    </lineage>
</organism>
<reference evidence="1" key="1">
    <citation type="journal article" date="2019" name="bioRxiv">
        <title>The Genome of the Zebra Mussel, Dreissena polymorpha: A Resource for Invasive Species Research.</title>
        <authorList>
            <person name="McCartney M.A."/>
            <person name="Auch B."/>
            <person name="Kono T."/>
            <person name="Mallez S."/>
            <person name="Zhang Y."/>
            <person name="Obille A."/>
            <person name="Becker A."/>
            <person name="Abrahante J.E."/>
            <person name="Garbe J."/>
            <person name="Badalamenti J.P."/>
            <person name="Herman A."/>
            <person name="Mangelson H."/>
            <person name="Liachko I."/>
            <person name="Sullivan S."/>
            <person name="Sone E.D."/>
            <person name="Koren S."/>
            <person name="Silverstein K.A.T."/>
            <person name="Beckman K.B."/>
            <person name="Gohl D.M."/>
        </authorList>
    </citation>
    <scope>NUCLEOTIDE SEQUENCE</scope>
    <source>
        <strain evidence="1">Duluth1</strain>
        <tissue evidence="1">Whole animal</tissue>
    </source>
</reference>
<dbReference type="EMBL" id="JAIWYP010000004">
    <property type="protein sequence ID" value="KAH3843552.1"/>
    <property type="molecule type" value="Genomic_DNA"/>
</dbReference>
<sequence>MTKFHENWTKHVTFRVLTSFYYSNMRKYAPPPFFINREVPDFRTINVASRNNWQLCFSSNRNHFRTLRRYHYLLTKFYDDWKINVTSRLFTRFYNSHMRKNSLPSGCHVFQPTRIIFELVQDII</sequence>
<keyword evidence="2" id="KW-1185">Reference proteome</keyword>
<dbReference type="AlphaFoldDB" id="A0A9D4KQK7"/>
<evidence type="ECO:0000313" key="1">
    <source>
        <dbReference type="EMBL" id="KAH3843552.1"/>
    </source>
</evidence>
<protein>
    <submittedName>
        <fullName evidence="1">Uncharacterized protein</fullName>
    </submittedName>
</protein>
<name>A0A9D4KQK7_DREPO</name>
<reference evidence="1" key="2">
    <citation type="submission" date="2020-11" db="EMBL/GenBank/DDBJ databases">
        <authorList>
            <person name="McCartney M.A."/>
            <person name="Auch B."/>
            <person name="Kono T."/>
            <person name="Mallez S."/>
            <person name="Becker A."/>
            <person name="Gohl D.M."/>
            <person name="Silverstein K.A.T."/>
            <person name="Koren S."/>
            <person name="Bechman K.B."/>
            <person name="Herman A."/>
            <person name="Abrahante J.E."/>
            <person name="Garbe J."/>
        </authorList>
    </citation>
    <scope>NUCLEOTIDE SEQUENCE</scope>
    <source>
        <strain evidence="1">Duluth1</strain>
        <tissue evidence="1">Whole animal</tissue>
    </source>
</reference>
<accession>A0A9D4KQK7</accession>
<gene>
    <name evidence="1" type="ORF">DPMN_117073</name>
</gene>
<comment type="caution">
    <text evidence="1">The sequence shown here is derived from an EMBL/GenBank/DDBJ whole genome shotgun (WGS) entry which is preliminary data.</text>
</comment>
<proteinExistence type="predicted"/>